<dbReference type="AlphaFoldDB" id="A0AA47NUF9"/>
<dbReference type="GO" id="GO:0006338">
    <property type="term" value="P:chromatin remodeling"/>
    <property type="evidence" value="ECO:0007669"/>
    <property type="project" value="TreeGrafter"/>
</dbReference>
<proteinExistence type="predicted"/>
<evidence type="ECO:0000313" key="3">
    <source>
        <dbReference type="Proteomes" id="UP001174136"/>
    </source>
</evidence>
<keyword evidence="3" id="KW-1185">Reference proteome</keyword>
<organism evidence="2 3">
    <name type="scientific">Merluccius polli</name>
    <name type="common">Benguela hake</name>
    <name type="synonym">Merluccius cadenati</name>
    <dbReference type="NCBI Taxonomy" id="89951"/>
    <lineage>
        <taxon>Eukaryota</taxon>
        <taxon>Metazoa</taxon>
        <taxon>Chordata</taxon>
        <taxon>Craniata</taxon>
        <taxon>Vertebrata</taxon>
        <taxon>Euteleostomi</taxon>
        <taxon>Actinopterygii</taxon>
        <taxon>Neopterygii</taxon>
        <taxon>Teleostei</taxon>
        <taxon>Neoteleostei</taxon>
        <taxon>Acanthomorphata</taxon>
        <taxon>Zeiogadaria</taxon>
        <taxon>Gadariae</taxon>
        <taxon>Gadiformes</taxon>
        <taxon>Gadoidei</taxon>
        <taxon>Merlucciidae</taxon>
        <taxon>Merluccius</taxon>
    </lineage>
</organism>
<name>A0AA47NUF9_MERPO</name>
<gene>
    <name evidence="2" type="primary">Hcfc2</name>
    <name evidence="2" type="ORF">N1851_026263</name>
</gene>
<dbReference type="GO" id="GO:0035097">
    <property type="term" value="C:histone methyltransferase complex"/>
    <property type="evidence" value="ECO:0007669"/>
    <property type="project" value="TreeGrafter"/>
</dbReference>
<dbReference type="InterPro" id="IPR043536">
    <property type="entry name" value="HCF1/2"/>
</dbReference>
<dbReference type="InterPro" id="IPR036116">
    <property type="entry name" value="FN3_sf"/>
</dbReference>
<keyword evidence="1" id="KW-0880">Kelch repeat</keyword>
<dbReference type="InterPro" id="IPR013783">
    <property type="entry name" value="Ig-like_fold"/>
</dbReference>
<dbReference type="Gene3D" id="2.60.40.10">
    <property type="entry name" value="Immunoglobulins"/>
    <property type="match status" value="2"/>
</dbReference>
<dbReference type="EMBL" id="JAOPHQ010004870">
    <property type="protein sequence ID" value="KAK0137523.1"/>
    <property type="molecule type" value="Genomic_DNA"/>
</dbReference>
<sequence length="240" mass="26478">MLESKEENVWFDVGVFKVLYSEVTHYYLPLDNDQGTMMTSSRPTNTTETGAVKPGLCRRVEALLKAVGQKKKLPGPQDYEGREKQALIPGHGYRMRVAGVNGMGQGDFSPAGEFRTCQPGFPGAPSAVKITKGIDSVHITWGAPLSPLGRILEYSMYLALRTGRTEQPSQMNFIRVYRGTKTCCTVGTTHLDNAHIDSSASNRPAMVFRIAAKNEQGYGPATQIRWIQGRSRAITCYKDV</sequence>
<evidence type="ECO:0000313" key="2">
    <source>
        <dbReference type="EMBL" id="KAK0137523.1"/>
    </source>
</evidence>
<dbReference type="Proteomes" id="UP001174136">
    <property type="component" value="Unassembled WGS sequence"/>
</dbReference>
<accession>A0AA47NUF9</accession>
<evidence type="ECO:0000256" key="1">
    <source>
        <dbReference type="ARBA" id="ARBA00022441"/>
    </source>
</evidence>
<dbReference type="SUPFAM" id="SSF49265">
    <property type="entry name" value="Fibronectin type III"/>
    <property type="match status" value="1"/>
</dbReference>
<protein>
    <submittedName>
        <fullName evidence="2">Host cell factor 2</fullName>
    </submittedName>
</protein>
<comment type="caution">
    <text evidence="2">The sequence shown here is derived from an EMBL/GenBank/DDBJ whole genome shotgun (WGS) entry which is preliminary data.</text>
</comment>
<reference evidence="2" key="1">
    <citation type="journal article" date="2023" name="Front. Mar. Sci.">
        <title>A new Merluccius polli reference genome to investigate the effects of global change in West African waters.</title>
        <authorList>
            <person name="Mateo J.L."/>
            <person name="Blanco-Fernandez C."/>
            <person name="Garcia-Vazquez E."/>
            <person name="Machado-Schiaffino G."/>
        </authorList>
    </citation>
    <scope>NUCLEOTIDE SEQUENCE</scope>
    <source>
        <strain evidence="2">C29</strain>
        <tissue evidence="2">Fin</tissue>
    </source>
</reference>
<dbReference type="GO" id="GO:0003713">
    <property type="term" value="F:transcription coactivator activity"/>
    <property type="evidence" value="ECO:0007669"/>
    <property type="project" value="TreeGrafter"/>
</dbReference>
<dbReference type="PANTHER" id="PTHR46003:SF2">
    <property type="entry name" value="HOST CELL FACTOR 2"/>
    <property type="match status" value="1"/>
</dbReference>
<dbReference type="PANTHER" id="PTHR46003">
    <property type="entry name" value="HOST CELL FACTOR"/>
    <property type="match status" value="1"/>
</dbReference>
<dbReference type="CDD" id="cd00063">
    <property type="entry name" value="FN3"/>
    <property type="match status" value="2"/>
</dbReference>
<dbReference type="InterPro" id="IPR003961">
    <property type="entry name" value="FN3_dom"/>
</dbReference>